<organism evidence="2 3">
    <name type="scientific">Sphingoaurantiacus capsulatus</name>
    <dbReference type="NCBI Taxonomy" id="1771310"/>
    <lineage>
        <taxon>Bacteria</taxon>
        <taxon>Pseudomonadati</taxon>
        <taxon>Pseudomonadota</taxon>
        <taxon>Alphaproteobacteria</taxon>
        <taxon>Sphingomonadales</taxon>
        <taxon>Sphingosinicellaceae</taxon>
        <taxon>Sphingoaurantiacus</taxon>
    </lineage>
</organism>
<name>A0ABV7XBG8_9SPHN</name>
<comment type="caution">
    <text evidence="2">The sequence shown here is derived from an EMBL/GenBank/DDBJ whole genome shotgun (WGS) entry which is preliminary data.</text>
</comment>
<feature type="signal peptide" evidence="1">
    <location>
        <begin position="1"/>
        <end position="18"/>
    </location>
</feature>
<gene>
    <name evidence="2" type="ORF">ACFOMD_08405</name>
</gene>
<reference evidence="3" key="1">
    <citation type="journal article" date="2019" name="Int. J. Syst. Evol. Microbiol.">
        <title>The Global Catalogue of Microorganisms (GCM) 10K type strain sequencing project: providing services to taxonomists for standard genome sequencing and annotation.</title>
        <authorList>
            <consortium name="The Broad Institute Genomics Platform"/>
            <consortium name="The Broad Institute Genome Sequencing Center for Infectious Disease"/>
            <person name="Wu L."/>
            <person name="Ma J."/>
        </authorList>
    </citation>
    <scope>NUCLEOTIDE SEQUENCE [LARGE SCALE GENOMIC DNA]</scope>
    <source>
        <strain evidence="3">KCTC 42644</strain>
    </source>
</reference>
<feature type="chain" id="PRO_5046988652" evidence="1">
    <location>
        <begin position="19"/>
        <end position="166"/>
    </location>
</feature>
<dbReference type="InterPro" id="IPR025833">
    <property type="entry name" value="GDYXXLXY"/>
</dbReference>
<evidence type="ECO:0000256" key="1">
    <source>
        <dbReference type="SAM" id="SignalP"/>
    </source>
</evidence>
<protein>
    <submittedName>
        <fullName evidence="2">GDYXXLXY domain-containing protein</fullName>
    </submittedName>
</protein>
<dbReference type="EMBL" id="JBHRXV010000006">
    <property type="protein sequence ID" value="MFC3712588.1"/>
    <property type="molecule type" value="Genomic_DNA"/>
</dbReference>
<keyword evidence="3" id="KW-1185">Reference proteome</keyword>
<dbReference type="Proteomes" id="UP001595615">
    <property type="component" value="Unassembled WGS sequence"/>
</dbReference>
<keyword evidence="1" id="KW-0732">Signal</keyword>
<evidence type="ECO:0000313" key="2">
    <source>
        <dbReference type="EMBL" id="MFC3712588.1"/>
    </source>
</evidence>
<accession>A0ABV7XBG8</accession>
<sequence>MKGAWLAAALALPLVGLAAGVALQETGAKGASEWRIPVAGYDPRDPLRGRYITFRYVWTVSGPAHLCRNAGCDLCLEEGGTHVRAVAKGDSCPARVDPVTSRIALTYAPEFGTDGQPLAAMSRIFVSEASAPRLEKQLQAGPMVMRARLTRDGRLINDALEPGRRE</sequence>
<evidence type="ECO:0000313" key="3">
    <source>
        <dbReference type="Proteomes" id="UP001595615"/>
    </source>
</evidence>
<proteinExistence type="predicted"/>
<dbReference type="RefSeq" id="WP_380859779.1">
    <property type="nucleotide sequence ID" value="NZ_JBHRXV010000006.1"/>
</dbReference>
<dbReference type="Pfam" id="PF14345">
    <property type="entry name" value="GDYXXLXY"/>
    <property type="match status" value="1"/>
</dbReference>